<reference evidence="2" key="1">
    <citation type="submission" date="2023-02" db="EMBL/GenBank/DDBJ databases">
        <title>Actinomadura rubrobrunea NBRC 14622.</title>
        <authorList>
            <person name="Ichikawa N."/>
            <person name="Sato H."/>
            <person name="Tonouchi N."/>
        </authorList>
    </citation>
    <scope>NUCLEOTIDE SEQUENCE</scope>
    <source>
        <strain evidence="2">NBRC 14622</strain>
    </source>
</reference>
<dbReference type="GO" id="GO:0097367">
    <property type="term" value="F:carbohydrate derivative binding"/>
    <property type="evidence" value="ECO:0007669"/>
    <property type="project" value="InterPro"/>
</dbReference>
<dbReference type="RefSeq" id="WP_227023154.1">
    <property type="nucleotide sequence ID" value="NZ_BSRZ01000007.1"/>
</dbReference>
<proteinExistence type="predicted"/>
<dbReference type="EMBL" id="BSRZ01000007">
    <property type="protein sequence ID" value="GLW65047.1"/>
    <property type="molecule type" value="Genomic_DNA"/>
</dbReference>
<accession>A0A9W6PWL6</accession>
<dbReference type="GO" id="GO:0006096">
    <property type="term" value="P:glycolytic process"/>
    <property type="evidence" value="ECO:0007669"/>
    <property type="project" value="InterPro"/>
</dbReference>
<dbReference type="AlphaFoldDB" id="A0A9W6PWL6"/>
<feature type="compositionally biased region" description="Gly residues" evidence="1">
    <location>
        <begin position="579"/>
        <end position="592"/>
    </location>
</feature>
<dbReference type="Gene3D" id="3.40.50.10490">
    <property type="entry name" value="Glucose-6-phosphate isomerase like protein, domain 1"/>
    <property type="match status" value="1"/>
</dbReference>
<dbReference type="Proteomes" id="UP001165124">
    <property type="component" value="Unassembled WGS sequence"/>
</dbReference>
<name>A0A9W6PWL6_9ACTN</name>
<evidence type="ECO:0000313" key="3">
    <source>
        <dbReference type="Proteomes" id="UP001165124"/>
    </source>
</evidence>
<sequence>MSGFDVLTRGEVLDAALQARDYLVSCGVPGALAAKDPRLWGRRAVDHSRLGWLDLPVASRGLLNQIEPLVTEARYSGLDHVVLIGVGADALPAQAIVEAHSSAGRPLAPTGPSAAPDAAGRPEPPTGGLTVLDGGDTAALGYALDRLDRTLVVLASKPGVSIEGDAYRRIFMAAFREHGLSEREIASRFLVITDHGSPLHDFARQCGYRIGLTDPYLPGHYGALSAYGLVPALLAGADSYRVLDEAATVAASLGREEDNPGLLLGAILGGCAQRGVEGGPRDKVMLREPGGPTALSAWIAQLLAVGTGKRGRGLLAFDPSGGSGDWPDVHSIAINPRAEATSECDTSLWAPLGAQFLLWEYATAVAGWLMGVNPFEPGSLVVQEAEDDAATMLQAAGTGPLLTGEPAFVDGGIEVHTDVPSLGGSRLEGVLDALLAHIPMNGYVSVATYVSGEISGRYLAPALARRSGRPVLYGQGPAYPHATGPVHKDGPGGGAFLIVTGEPAPDDPLADHPVPGRPYGLAKLQLARALAEVRSLRQRGLPVVRLHLRDPVEGAARLIEAVRAAPGVRTGVRPTAFGRRGGPGGPVGRTGL</sequence>
<feature type="region of interest" description="Disordered" evidence="1">
    <location>
        <begin position="103"/>
        <end position="129"/>
    </location>
</feature>
<dbReference type="PROSITE" id="PS51463">
    <property type="entry name" value="P_GLUCOSE_ISOMERASE_3"/>
    <property type="match status" value="1"/>
</dbReference>
<gene>
    <name evidence="2" type="primary">pgi</name>
    <name evidence="2" type="ORF">Arub01_32910</name>
</gene>
<dbReference type="GO" id="GO:0004347">
    <property type="term" value="F:glucose-6-phosphate isomerase activity"/>
    <property type="evidence" value="ECO:0007669"/>
    <property type="project" value="InterPro"/>
</dbReference>
<protein>
    <submittedName>
        <fullName evidence="2">Glucose-6-phosphate isomerase</fullName>
    </submittedName>
</protein>
<dbReference type="InterPro" id="IPR046348">
    <property type="entry name" value="SIS_dom_sf"/>
</dbReference>
<feature type="region of interest" description="Disordered" evidence="1">
    <location>
        <begin position="573"/>
        <end position="592"/>
    </location>
</feature>
<keyword evidence="2" id="KW-0413">Isomerase</keyword>
<organism evidence="2 3">
    <name type="scientific">Actinomadura rubrobrunea</name>
    <dbReference type="NCBI Taxonomy" id="115335"/>
    <lineage>
        <taxon>Bacteria</taxon>
        <taxon>Bacillati</taxon>
        <taxon>Actinomycetota</taxon>
        <taxon>Actinomycetes</taxon>
        <taxon>Streptosporangiales</taxon>
        <taxon>Thermomonosporaceae</taxon>
        <taxon>Actinomadura</taxon>
    </lineage>
</organism>
<evidence type="ECO:0000256" key="1">
    <source>
        <dbReference type="SAM" id="MobiDB-lite"/>
    </source>
</evidence>
<dbReference type="InterPro" id="IPR001672">
    <property type="entry name" value="G6P_Isomerase"/>
</dbReference>
<comment type="caution">
    <text evidence="2">The sequence shown here is derived from an EMBL/GenBank/DDBJ whole genome shotgun (WGS) entry which is preliminary data.</text>
</comment>
<evidence type="ECO:0000313" key="2">
    <source>
        <dbReference type="EMBL" id="GLW65047.1"/>
    </source>
</evidence>
<keyword evidence="3" id="KW-1185">Reference proteome</keyword>
<dbReference type="SUPFAM" id="SSF53697">
    <property type="entry name" value="SIS domain"/>
    <property type="match status" value="1"/>
</dbReference>
<dbReference type="GO" id="GO:0006094">
    <property type="term" value="P:gluconeogenesis"/>
    <property type="evidence" value="ECO:0007669"/>
    <property type="project" value="InterPro"/>
</dbReference>